<dbReference type="Gene3D" id="2.60.120.10">
    <property type="entry name" value="Jelly Rolls"/>
    <property type="match status" value="1"/>
</dbReference>
<dbReference type="InterPro" id="IPR009057">
    <property type="entry name" value="Homeodomain-like_sf"/>
</dbReference>
<dbReference type="GO" id="GO:0043565">
    <property type="term" value="F:sequence-specific DNA binding"/>
    <property type="evidence" value="ECO:0007669"/>
    <property type="project" value="InterPro"/>
</dbReference>
<dbReference type="HOGENOM" id="CLU_000445_88_1_9"/>
<dbReference type="PROSITE" id="PS01124">
    <property type="entry name" value="HTH_ARAC_FAMILY_2"/>
    <property type="match status" value="1"/>
</dbReference>
<dbReference type="InterPro" id="IPR037923">
    <property type="entry name" value="HTH-like"/>
</dbReference>
<dbReference type="PROSITE" id="PS00041">
    <property type="entry name" value="HTH_ARAC_FAMILY_1"/>
    <property type="match status" value="1"/>
</dbReference>
<dbReference type="InterPro" id="IPR014710">
    <property type="entry name" value="RmlC-like_jellyroll"/>
</dbReference>
<evidence type="ECO:0000313" key="6">
    <source>
        <dbReference type="Proteomes" id="UP000007392"/>
    </source>
</evidence>
<dbReference type="EMBL" id="CP003422">
    <property type="protein sequence ID" value="AFH60347.1"/>
    <property type="molecule type" value="Genomic_DNA"/>
</dbReference>
<name>I0BDA0_9BACL</name>
<feature type="domain" description="HTH araC/xylS-type" evidence="4">
    <location>
        <begin position="210"/>
        <end position="311"/>
    </location>
</feature>
<dbReference type="SUPFAM" id="SSF51215">
    <property type="entry name" value="Regulatory protein AraC"/>
    <property type="match status" value="1"/>
</dbReference>
<dbReference type="PANTHER" id="PTHR43280">
    <property type="entry name" value="ARAC-FAMILY TRANSCRIPTIONAL REGULATOR"/>
    <property type="match status" value="1"/>
</dbReference>
<dbReference type="Proteomes" id="UP000007392">
    <property type="component" value="Chromosome"/>
</dbReference>
<organism evidence="5 6">
    <name type="scientific">Paenibacillus mucilaginosus K02</name>
    <dbReference type="NCBI Taxonomy" id="997761"/>
    <lineage>
        <taxon>Bacteria</taxon>
        <taxon>Bacillati</taxon>
        <taxon>Bacillota</taxon>
        <taxon>Bacilli</taxon>
        <taxon>Bacillales</taxon>
        <taxon>Paenibacillaceae</taxon>
        <taxon>Paenibacillus</taxon>
    </lineage>
</organism>
<dbReference type="SUPFAM" id="SSF46689">
    <property type="entry name" value="Homeodomain-like"/>
    <property type="match status" value="1"/>
</dbReference>
<gene>
    <name evidence="5" type="ORF">B2K_06350</name>
</gene>
<keyword evidence="2" id="KW-0238">DNA-binding</keyword>
<keyword evidence="3" id="KW-0804">Transcription</keyword>
<accession>I0BDA0</accession>
<dbReference type="InterPro" id="IPR003313">
    <property type="entry name" value="AraC-bd"/>
</dbReference>
<sequence length="322" mass="36928">MKLKRHIESSYGTILRICKRWFSQLELPKVSIENMDVKISIGGLLLNVLYVKFGVFYQSFLEHTHSMKSYELHYIPRGQGTLVANGRKYAIHPGSLYMTGPDIAHEQITVLSDPMAEYCICFEVLAHHVNDDPDLSFLVDQFVQTTFWFGQDKQNLLQLFEQLSYETTNQYIGCFLTVQNIIEQIVIRLIRNYTNNAPTSSSMPLKTLDDERVVIIENSFRSNFHDLTIQKLAQKLGLSVRQTERTIGQYFGISFTHKKTQARMTAAVDLLTTTSMSISEIARHVGFSSLEQFCTAFKKFHNVSAGEFRSLRKPFDPNVTSK</sequence>
<reference evidence="5 6" key="1">
    <citation type="submission" date="2013-06" db="EMBL/GenBank/DDBJ databases">
        <title>Complete genome sequence of Paenibacillus mucilaginosus K02.</title>
        <authorList>
            <person name="Xiao B."/>
            <person name="Sun L."/>
            <person name="Xiao L."/>
            <person name="Lian B."/>
        </authorList>
    </citation>
    <scope>NUCLEOTIDE SEQUENCE [LARGE SCALE GENOMIC DNA]</scope>
    <source>
        <strain evidence="5 6">K02</strain>
    </source>
</reference>
<dbReference type="PATRIC" id="fig|997761.3.peg.1263"/>
<dbReference type="PANTHER" id="PTHR43280:SF2">
    <property type="entry name" value="HTH-TYPE TRANSCRIPTIONAL REGULATOR EXSA"/>
    <property type="match status" value="1"/>
</dbReference>
<dbReference type="Gene3D" id="1.10.10.60">
    <property type="entry name" value="Homeodomain-like"/>
    <property type="match status" value="1"/>
</dbReference>
<dbReference type="GO" id="GO:0003700">
    <property type="term" value="F:DNA-binding transcription factor activity"/>
    <property type="evidence" value="ECO:0007669"/>
    <property type="project" value="InterPro"/>
</dbReference>
<dbReference type="AlphaFoldDB" id="I0BDA0"/>
<keyword evidence="1" id="KW-0805">Transcription regulation</keyword>
<evidence type="ECO:0000256" key="1">
    <source>
        <dbReference type="ARBA" id="ARBA00023015"/>
    </source>
</evidence>
<evidence type="ECO:0000259" key="4">
    <source>
        <dbReference type="PROSITE" id="PS01124"/>
    </source>
</evidence>
<dbReference type="Pfam" id="PF12833">
    <property type="entry name" value="HTH_18"/>
    <property type="match status" value="1"/>
</dbReference>
<evidence type="ECO:0000313" key="5">
    <source>
        <dbReference type="EMBL" id="AFH60347.1"/>
    </source>
</evidence>
<dbReference type="KEGG" id="pmw:B2K_06350"/>
<dbReference type="InterPro" id="IPR018062">
    <property type="entry name" value="HTH_AraC-typ_CS"/>
</dbReference>
<protein>
    <recommendedName>
        <fullName evidence="4">HTH araC/xylS-type domain-containing protein</fullName>
    </recommendedName>
</protein>
<dbReference type="SMART" id="SM00342">
    <property type="entry name" value="HTH_ARAC"/>
    <property type="match status" value="1"/>
</dbReference>
<evidence type="ECO:0000256" key="2">
    <source>
        <dbReference type="ARBA" id="ARBA00023125"/>
    </source>
</evidence>
<dbReference type="InterPro" id="IPR018060">
    <property type="entry name" value="HTH_AraC"/>
</dbReference>
<dbReference type="OrthoDB" id="145012at2"/>
<evidence type="ECO:0000256" key="3">
    <source>
        <dbReference type="ARBA" id="ARBA00023163"/>
    </source>
</evidence>
<proteinExistence type="predicted"/>
<dbReference type="Pfam" id="PF02311">
    <property type="entry name" value="AraC_binding"/>
    <property type="match status" value="1"/>
</dbReference>